<accession>A0A7U2ER74</accession>
<protein>
    <recommendedName>
        <fullName evidence="5">TROVE domain-containing protein</fullName>
    </recommendedName>
</protein>
<evidence type="ECO:0008006" key="5">
    <source>
        <dbReference type="Google" id="ProtNLM"/>
    </source>
</evidence>
<dbReference type="InterPro" id="IPR011205">
    <property type="entry name" value="UCP015417_vWA"/>
</dbReference>
<dbReference type="InterPro" id="IPR058580">
    <property type="entry name" value="DUF2828"/>
</dbReference>
<dbReference type="EMBL" id="CP069023">
    <property type="protein sequence ID" value="QRC91571.1"/>
    <property type="molecule type" value="Genomic_DNA"/>
</dbReference>
<dbReference type="RefSeq" id="XP_001791733.1">
    <property type="nucleotide sequence ID" value="XM_001791681.1"/>
</dbReference>
<evidence type="ECO:0000313" key="4">
    <source>
        <dbReference type="Proteomes" id="UP000663193"/>
    </source>
</evidence>
<dbReference type="Pfam" id="PF11443">
    <property type="entry name" value="DUF2828"/>
    <property type="match status" value="1"/>
</dbReference>
<evidence type="ECO:0000313" key="3">
    <source>
        <dbReference type="EMBL" id="QRC91571.1"/>
    </source>
</evidence>
<dbReference type="PANTHER" id="PTHR31373">
    <property type="entry name" value="OS06G0652100 PROTEIN"/>
    <property type="match status" value="1"/>
</dbReference>
<dbReference type="OrthoDB" id="1149618at2759"/>
<dbReference type="KEGG" id="pno:SNOG_01074"/>
<gene>
    <name evidence="3" type="ORF">JI435_010740</name>
</gene>
<dbReference type="Pfam" id="PF25043">
    <property type="entry name" value="DUF7788"/>
    <property type="match status" value="1"/>
</dbReference>
<dbReference type="PIRSF" id="PIRSF015417">
    <property type="entry name" value="T31B5_30_vWA"/>
    <property type="match status" value="1"/>
</dbReference>
<keyword evidence="4" id="KW-1185">Reference proteome</keyword>
<dbReference type="InterPro" id="IPR056690">
    <property type="entry name" value="DUF7788"/>
</dbReference>
<dbReference type="InterPro" id="IPR036465">
    <property type="entry name" value="vWFA_dom_sf"/>
</dbReference>
<feature type="domain" description="DUF2828" evidence="1">
    <location>
        <begin position="117"/>
        <end position="540"/>
    </location>
</feature>
<organism evidence="3 4">
    <name type="scientific">Phaeosphaeria nodorum (strain SN15 / ATCC MYA-4574 / FGSC 10173)</name>
    <name type="common">Glume blotch fungus</name>
    <name type="synonym">Parastagonospora nodorum</name>
    <dbReference type="NCBI Taxonomy" id="321614"/>
    <lineage>
        <taxon>Eukaryota</taxon>
        <taxon>Fungi</taxon>
        <taxon>Dikarya</taxon>
        <taxon>Ascomycota</taxon>
        <taxon>Pezizomycotina</taxon>
        <taxon>Dothideomycetes</taxon>
        <taxon>Pleosporomycetidae</taxon>
        <taxon>Pleosporales</taxon>
        <taxon>Pleosporineae</taxon>
        <taxon>Phaeosphaeriaceae</taxon>
        <taxon>Parastagonospora</taxon>
    </lineage>
</organism>
<evidence type="ECO:0000259" key="2">
    <source>
        <dbReference type="Pfam" id="PF25043"/>
    </source>
</evidence>
<dbReference type="SUPFAM" id="SSF53300">
    <property type="entry name" value="vWA-like"/>
    <property type="match status" value="1"/>
</dbReference>
<sequence>MASDVPTHTVLDSSFPVLLPRHDALFMNDADFQAFIKQELSRTRLDELEEELKNIESAGARRPLYHASVSTNTLKRRASSEPDNNRAQKAPFLAGLEKHEVYQRTTEDLSAENKTLTANGDVTNISSQNALVDLFYDLGENTAGRQLKTLLDAAWKEDAALTLKIIFNARSIHLGKSNRVAAYKAFGWLAQEHPLTLLTNLPWLVRPVIAKKAPKSDDGETEKMSVDENFDTIGVEEAGPDKAHDVRHGLSHGYWKDLLNLVVFAANDQLRVDGDPDALLIKKPDNSKVGKNKRNWDQATAKEARRTWKKDQNNRVQRKIIEDPFYRALHFTVARLFAKQMKEDKVLLDSGKKSDLKKLSLAAKWSPTFSEFHDKHTFILSSIAEALLPDPISNCSPRDNREHYLRLVREVYRKEYASPLRKALSVVERDIAANTFSNIEYSRVPSLAMDRYTGLFMKKDMPRFKSYIEDVAKGTAKISGATLLPSTLIAKARSLARQASRNELKGMKALKLAAELDIQRNVIDGQWTTLVQRVRDAGTLTSSIALCDVSGSMDGPVLKDSSVPMDSAIGLSLLISSVTAAPFGGGFINFSSSPTYLTIKPDQGLVDTVKYMESTPWGGSTNFTAVFEDVILPMAVKNQLKQDDMVKQVFVFSDMQFDQADSRTDRWSSAFSRIKAKYANAGYVMPRLIFWNLAASATGKPATVDDGDTSLVSGYSQGMLRAFLESGAFELGEEEVEVEIEGEDGMVEIRRVEKGVDPLETVRKAVGGRAYGMLEVVD</sequence>
<name>A0A7U2ER74_PHANO</name>
<evidence type="ECO:0000259" key="1">
    <source>
        <dbReference type="Pfam" id="PF11443"/>
    </source>
</evidence>
<dbReference type="Proteomes" id="UP000663193">
    <property type="component" value="Chromosome 1"/>
</dbReference>
<reference evidence="4" key="1">
    <citation type="journal article" date="2021" name="BMC Genomics">
        <title>Chromosome-level genome assembly and manually-curated proteome of model necrotroph Parastagonospora nodorum Sn15 reveals a genome-wide trove of candidate effector homologs, and redundancy of virulence-related functions within an accessory chromosome.</title>
        <authorList>
            <person name="Bertazzoni S."/>
            <person name="Jones D.A.B."/>
            <person name="Phan H.T."/>
            <person name="Tan K.-C."/>
            <person name="Hane J.K."/>
        </authorList>
    </citation>
    <scope>NUCLEOTIDE SEQUENCE [LARGE SCALE GENOMIC DNA]</scope>
    <source>
        <strain evidence="4">SN15 / ATCC MYA-4574 / FGSC 10173)</strain>
    </source>
</reference>
<feature type="domain" description="DUF7788" evidence="2">
    <location>
        <begin position="542"/>
        <end position="766"/>
    </location>
</feature>
<dbReference type="PANTHER" id="PTHR31373:SF27">
    <property type="entry name" value="TROVE DOMAIN-CONTAINING PROTEIN"/>
    <property type="match status" value="1"/>
</dbReference>
<proteinExistence type="predicted"/>
<dbReference type="VEuPathDB" id="FungiDB:JI435_010740"/>
<dbReference type="AlphaFoldDB" id="A0A7U2ER74"/>
<dbReference type="Gene3D" id="3.40.50.410">
    <property type="entry name" value="von Willebrand factor, type A domain"/>
    <property type="match status" value="1"/>
</dbReference>